<dbReference type="InterPro" id="IPR028098">
    <property type="entry name" value="Glyco_trans_4-like_N"/>
</dbReference>
<reference evidence="5 6" key="1">
    <citation type="submission" date="2016-10" db="EMBL/GenBank/DDBJ databases">
        <authorList>
            <person name="de Groot N.N."/>
        </authorList>
    </citation>
    <scope>NUCLEOTIDE SEQUENCE [LARGE SCALE GENOMIC DNA]</scope>
    <source>
        <strain evidence="6">P4-7,KCTC 19426,CECT 7604</strain>
    </source>
</reference>
<sequence length="385" mass="42212">MTAAAATGSDRPAVAIWRTDWLPASETFIVDQIAALARWRPITVGLRRVTDGFPIIPDLAPFDRRVLSRAAHRADAILGYRFPYDRWLARHEVRVLHAHFGPGAIRVLPIAMRNRLPLVATFHGFDATSEPARTDEAGRRYRAGLVRLFSGCTRLIAVSEFIAERLIELGAPESKVIVHHIGVPTDRGPQFDDRSRRSGITFVGRLREQKGIRHLIEAVAALPDDLRSSTPVRVIGTGELRAELGQLADRRRVNVQWLGRLSPEQVAVELEHTAVFCGPSITHDGATEGFGTVYLEAALHSAPVVAYASGGVVESVANGITGLLVPEGDVVGLSGQLRTLLTDTDRARQLGRAGRERVLRSFDIRQQTAELERIYDETIADSAAT</sequence>
<name>A0A1H0IIW3_9ACTN</name>
<organism evidence="5 6">
    <name type="scientific">Nakamurella panacisegetis</name>
    <dbReference type="NCBI Taxonomy" id="1090615"/>
    <lineage>
        <taxon>Bacteria</taxon>
        <taxon>Bacillati</taxon>
        <taxon>Actinomycetota</taxon>
        <taxon>Actinomycetes</taxon>
        <taxon>Nakamurellales</taxon>
        <taxon>Nakamurellaceae</taxon>
        <taxon>Nakamurella</taxon>
    </lineage>
</organism>
<feature type="domain" description="Glycosyl transferase family 1" evidence="3">
    <location>
        <begin position="200"/>
        <end position="357"/>
    </location>
</feature>
<dbReference type="Pfam" id="PF13439">
    <property type="entry name" value="Glyco_transf_4"/>
    <property type="match status" value="1"/>
</dbReference>
<dbReference type="EMBL" id="LT629710">
    <property type="protein sequence ID" value="SDO31295.1"/>
    <property type="molecule type" value="Genomic_DNA"/>
</dbReference>
<dbReference type="PANTHER" id="PTHR45947">
    <property type="entry name" value="SULFOQUINOVOSYL TRANSFERASE SQD2"/>
    <property type="match status" value="1"/>
</dbReference>
<dbReference type="RefSeq" id="WP_172832197.1">
    <property type="nucleotide sequence ID" value="NZ_LT629710.1"/>
</dbReference>
<dbReference type="AlphaFoldDB" id="A0A1H0IIW3"/>
<dbReference type="GO" id="GO:1901137">
    <property type="term" value="P:carbohydrate derivative biosynthetic process"/>
    <property type="evidence" value="ECO:0007669"/>
    <property type="project" value="UniProtKB-ARBA"/>
</dbReference>
<feature type="domain" description="Glycosyltransferase subfamily 4-like N-terminal" evidence="4">
    <location>
        <begin position="72"/>
        <end position="187"/>
    </location>
</feature>
<proteinExistence type="predicted"/>
<evidence type="ECO:0000259" key="3">
    <source>
        <dbReference type="Pfam" id="PF00534"/>
    </source>
</evidence>
<dbReference type="SUPFAM" id="SSF53756">
    <property type="entry name" value="UDP-Glycosyltransferase/glycogen phosphorylase"/>
    <property type="match status" value="1"/>
</dbReference>
<dbReference type="InterPro" id="IPR050194">
    <property type="entry name" value="Glycosyltransferase_grp1"/>
</dbReference>
<gene>
    <name evidence="5" type="ORF">SAMN04515671_0523</name>
</gene>
<evidence type="ECO:0000259" key="4">
    <source>
        <dbReference type="Pfam" id="PF13439"/>
    </source>
</evidence>
<dbReference type="InterPro" id="IPR001296">
    <property type="entry name" value="Glyco_trans_1"/>
</dbReference>
<dbReference type="Proteomes" id="UP000198741">
    <property type="component" value="Chromosome I"/>
</dbReference>
<dbReference type="STRING" id="1090615.SAMN04515671_0523"/>
<keyword evidence="1" id="KW-0328">Glycosyltransferase</keyword>
<accession>A0A1H0IIW3</accession>
<dbReference type="PANTHER" id="PTHR45947:SF14">
    <property type="entry name" value="SLL1723 PROTEIN"/>
    <property type="match status" value="1"/>
</dbReference>
<evidence type="ECO:0000256" key="2">
    <source>
        <dbReference type="ARBA" id="ARBA00022679"/>
    </source>
</evidence>
<protein>
    <submittedName>
        <fullName evidence="5">Glycosyltransferase involved in cell wall bisynthesis</fullName>
    </submittedName>
</protein>
<dbReference type="Pfam" id="PF00534">
    <property type="entry name" value="Glycos_transf_1"/>
    <property type="match status" value="1"/>
</dbReference>
<evidence type="ECO:0000256" key="1">
    <source>
        <dbReference type="ARBA" id="ARBA00022676"/>
    </source>
</evidence>
<keyword evidence="6" id="KW-1185">Reference proteome</keyword>
<keyword evidence="2 5" id="KW-0808">Transferase</keyword>
<evidence type="ECO:0000313" key="5">
    <source>
        <dbReference type="EMBL" id="SDO31295.1"/>
    </source>
</evidence>
<dbReference type="Gene3D" id="3.40.50.2000">
    <property type="entry name" value="Glycogen Phosphorylase B"/>
    <property type="match status" value="2"/>
</dbReference>
<evidence type="ECO:0000313" key="6">
    <source>
        <dbReference type="Proteomes" id="UP000198741"/>
    </source>
</evidence>
<dbReference type="GO" id="GO:0016757">
    <property type="term" value="F:glycosyltransferase activity"/>
    <property type="evidence" value="ECO:0007669"/>
    <property type="project" value="UniProtKB-KW"/>
</dbReference>